<keyword evidence="2" id="KW-1133">Transmembrane helix</keyword>
<feature type="region of interest" description="Disordered" evidence="1">
    <location>
        <begin position="62"/>
        <end position="128"/>
    </location>
</feature>
<feature type="transmembrane region" description="Helical" evidence="2">
    <location>
        <begin position="29"/>
        <end position="47"/>
    </location>
</feature>
<feature type="compositionally biased region" description="Basic and acidic residues" evidence="1">
    <location>
        <begin position="66"/>
        <end position="88"/>
    </location>
</feature>
<reference evidence="3" key="3">
    <citation type="submission" date="2022-06" db="UniProtKB">
        <authorList>
            <consortium name="EnsemblPlants"/>
        </authorList>
    </citation>
    <scope>IDENTIFICATION</scope>
</reference>
<accession>A0A8R7TGA6</accession>
<organism evidence="3 4">
    <name type="scientific">Triticum urartu</name>
    <name type="common">Red wild einkorn</name>
    <name type="synonym">Crithodium urartu</name>
    <dbReference type="NCBI Taxonomy" id="4572"/>
    <lineage>
        <taxon>Eukaryota</taxon>
        <taxon>Viridiplantae</taxon>
        <taxon>Streptophyta</taxon>
        <taxon>Embryophyta</taxon>
        <taxon>Tracheophyta</taxon>
        <taxon>Spermatophyta</taxon>
        <taxon>Magnoliopsida</taxon>
        <taxon>Liliopsida</taxon>
        <taxon>Poales</taxon>
        <taxon>Poaceae</taxon>
        <taxon>BOP clade</taxon>
        <taxon>Pooideae</taxon>
        <taxon>Triticodae</taxon>
        <taxon>Triticeae</taxon>
        <taxon>Triticinae</taxon>
        <taxon>Triticum</taxon>
    </lineage>
</organism>
<keyword evidence="2" id="KW-0472">Membrane</keyword>
<dbReference type="Gramene" id="TuG1812G0200002468.01.T01">
    <property type="protein sequence ID" value="TuG1812G0200002468.01.T01"/>
    <property type="gene ID" value="TuG1812G0200002468.01"/>
</dbReference>
<protein>
    <submittedName>
        <fullName evidence="3">Uncharacterized protein</fullName>
    </submittedName>
</protein>
<dbReference type="Proteomes" id="UP000015106">
    <property type="component" value="Chromosome 2"/>
</dbReference>
<reference evidence="3" key="2">
    <citation type="submission" date="2018-03" db="EMBL/GenBank/DDBJ databases">
        <title>The Triticum urartu genome reveals the dynamic nature of wheat genome evolution.</title>
        <authorList>
            <person name="Ling H."/>
            <person name="Ma B."/>
            <person name="Shi X."/>
            <person name="Liu H."/>
            <person name="Dong L."/>
            <person name="Sun H."/>
            <person name="Cao Y."/>
            <person name="Gao Q."/>
            <person name="Zheng S."/>
            <person name="Li Y."/>
            <person name="Yu Y."/>
            <person name="Du H."/>
            <person name="Qi M."/>
            <person name="Li Y."/>
            <person name="Yu H."/>
            <person name="Cui Y."/>
            <person name="Wang N."/>
            <person name="Chen C."/>
            <person name="Wu H."/>
            <person name="Zhao Y."/>
            <person name="Zhang J."/>
            <person name="Li Y."/>
            <person name="Zhou W."/>
            <person name="Zhang B."/>
            <person name="Hu W."/>
            <person name="Eijk M."/>
            <person name="Tang J."/>
            <person name="Witsenboer H."/>
            <person name="Zhao S."/>
            <person name="Li Z."/>
            <person name="Zhang A."/>
            <person name="Wang D."/>
            <person name="Liang C."/>
        </authorList>
    </citation>
    <scope>NUCLEOTIDE SEQUENCE [LARGE SCALE GENOMIC DNA]</scope>
    <source>
        <strain evidence="3">cv. G1812</strain>
    </source>
</reference>
<keyword evidence="2" id="KW-0812">Transmembrane</keyword>
<keyword evidence="4" id="KW-1185">Reference proteome</keyword>
<name>A0A8R7TGA6_TRIUA</name>
<proteinExistence type="predicted"/>
<dbReference type="EnsemblPlants" id="TuG1812G0200002468.01.T01">
    <property type="protein sequence ID" value="TuG1812G0200002468.01.T01"/>
    <property type="gene ID" value="TuG1812G0200002468.01"/>
</dbReference>
<sequence>MCLDHVISGIRRARRKVSLNPRESSSGCFPFLLLLLFSLLYISLSLGRSHTDKSNHLLAPPIRIGAHTERHPVDSKTGDQRDILERHGHLPSPKMETMRLRPPPISKSGHQWSVQIRRGPADQLNPRE</sequence>
<evidence type="ECO:0000313" key="4">
    <source>
        <dbReference type="Proteomes" id="UP000015106"/>
    </source>
</evidence>
<dbReference type="AlphaFoldDB" id="A0A8R7TGA6"/>
<evidence type="ECO:0000256" key="2">
    <source>
        <dbReference type="SAM" id="Phobius"/>
    </source>
</evidence>
<evidence type="ECO:0000313" key="3">
    <source>
        <dbReference type="EnsemblPlants" id="TuG1812G0200002468.01.T01"/>
    </source>
</evidence>
<evidence type="ECO:0000256" key="1">
    <source>
        <dbReference type="SAM" id="MobiDB-lite"/>
    </source>
</evidence>
<reference evidence="4" key="1">
    <citation type="journal article" date="2013" name="Nature">
        <title>Draft genome of the wheat A-genome progenitor Triticum urartu.</title>
        <authorList>
            <person name="Ling H.Q."/>
            <person name="Zhao S."/>
            <person name="Liu D."/>
            <person name="Wang J."/>
            <person name="Sun H."/>
            <person name="Zhang C."/>
            <person name="Fan H."/>
            <person name="Li D."/>
            <person name="Dong L."/>
            <person name="Tao Y."/>
            <person name="Gao C."/>
            <person name="Wu H."/>
            <person name="Li Y."/>
            <person name="Cui Y."/>
            <person name="Guo X."/>
            <person name="Zheng S."/>
            <person name="Wang B."/>
            <person name="Yu K."/>
            <person name="Liang Q."/>
            <person name="Yang W."/>
            <person name="Lou X."/>
            <person name="Chen J."/>
            <person name="Feng M."/>
            <person name="Jian J."/>
            <person name="Zhang X."/>
            <person name="Luo G."/>
            <person name="Jiang Y."/>
            <person name="Liu J."/>
            <person name="Wang Z."/>
            <person name="Sha Y."/>
            <person name="Zhang B."/>
            <person name="Wu H."/>
            <person name="Tang D."/>
            <person name="Shen Q."/>
            <person name="Xue P."/>
            <person name="Zou S."/>
            <person name="Wang X."/>
            <person name="Liu X."/>
            <person name="Wang F."/>
            <person name="Yang Y."/>
            <person name="An X."/>
            <person name="Dong Z."/>
            <person name="Zhang K."/>
            <person name="Zhang X."/>
            <person name="Luo M.C."/>
            <person name="Dvorak J."/>
            <person name="Tong Y."/>
            <person name="Wang J."/>
            <person name="Yang H."/>
            <person name="Li Z."/>
            <person name="Wang D."/>
            <person name="Zhang A."/>
            <person name="Wang J."/>
        </authorList>
    </citation>
    <scope>NUCLEOTIDE SEQUENCE</scope>
    <source>
        <strain evidence="4">cv. G1812</strain>
    </source>
</reference>